<reference evidence="1" key="1">
    <citation type="submission" date="2014-05" db="EMBL/GenBank/DDBJ databases">
        <authorList>
            <person name="Chronopoulou M."/>
        </authorList>
    </citation>
    <scope>NUCLEOTIDE SEQUENCE</scope>
    <source>
        <tissue evidence="1">Whole organism</tissue>
    </source>
</reference>
<sequence length="71" mass="8065">LLSQGQLPLPRTYLCDRDSHSQEIGTPVLIVPPRQGLSTFDPDFQQVHIDLLIQISSSLFQQHLPLIIQFD</sequence>
<dbReference type="AlphaFoldDB" id="A0A0K2UJY9"/>
<protein>
    <submittedName>
        <fullName evidence="1">Uncharacterized protein</fullName>
    </submittedName>
</protein>
<feature type="non-terminal residue" evidence="1">
    <location>
        <position position="1"/>
    </location>
</feature>
<organism evidence="1">
    <name type="scientific">Lepeophtheirus salmonis</name>
    <name type="common">Salmon louse</name>
    <name type="synonym">Caligus salmonis</name>
    <dbReference type="NCBI Taxonomy" id="72036"/>
    <lineage>
        <taxon>Eukaryota</taxon>
        <taxon>Metazoa</taxon>
        <taxon>Ecdysozoa</taxon>
        <taxon>Arthropoda</taxon>
        <taxon>Crustacea</taxon>
        <taxon>Multicrustacea</taxon>
        <taxon>Hexanauplia</taxon>
        <taxon>Copepoda</taxon>
        <taxon>Siphonostomatoida</taxon>
        <taxon>Caligidae</taxon>
        <taxon>Lepeophtheirus</taxon>
    </lineage>
</organism>
<proteinExistence type="predicted"/>
<name>A0A0K2UJY9_LEPSM</name>
<evidence type="ECO:0000313" key="1">
    <source>
        <dbReference type="EMBL" id="CDW37991.1"/>
    </source>
</evidence>
<accession>A0A0K2UJY9</accession>
<dbReference type="EMBL" id="HACA01020630">
    <property type="protein sequence ID" value="CDW37991.1"/>
    <property type="molecule type" value="Transcribed_RNA"/>
</dbReference>